<feature type="compositionally biased region" description="Low complexity" evidence="1">
    <location>
        <begin position="110"/>
        <end position="123"/>
    </location>
</feature>
<sequence>MERLLIENVAFKAPWQDHVLQHMLMPTPLDEHDSSFTSGGPLMTVLMLRMGTLGFPVSSNWNLFYSRTFVTLNGKGWSSSSQRGQAHGQVGGKFGPGVITSFGSPITDTSSTCSSSSMSSEDSAPQTPSDTCSETSWASFSSTSSTRKRQSKRRHLRISVPKGRPLPEVEIDRSEELRLLKYNYQPLDPFRVPQSLLLTFAMGPWYELPLNDFIFLEPVNRIGQPPDVITVPQFSQLCPAKSTAIGPLALKFRMPSSEPFHSFITLSDYLLSRDCLDKSSKITSVDIRLAPFFNTAWTMDAAMPKQYTPFTSTKDFTHLVSFKWDGPLTLLNLPAPFYDFNHLPLHQMQEIVLKNCSLSVADCKSLLHASPTLERLEIDSIVADVEDDHCSELYEASQLLRLDCPRLLYLALSTSADLEEVFCTLDAPNLREIVYEPKGPAVEPVTLYNFPWNIMRDTLDILRVVSSPMDERVLEELERFSEFDGVRVEFGRGSDSEGAVCAKRTAQDSMPHA</sequence>
<dbReference type="EMBL" id="ML210359">
    <property type="protein sequence ID" value="TFK19118.1"/>
    <property type="molecule type" value="Genomic_DNA"/>
</dbReference>
<evidence type="ECO:0008006" key="4">
    <source>
        <dbReference type="Google" id="ProtNLM"/>
    </source>
</evidence>
<reference evidence="2 3" key="1">
    <citation type="journal article" date="2019" name="Nat. Ecol. Evol.">
        <title>Megaphylogeny resolves global patterns of mushroom evolution.</title>
        <authorList>
            <person name="Varga T."/>
            <person name="Krizsan K."/>
            <person name="Foldi C."/>
            <person name="Dima B."/>
            <person name="Sanchez-Garcia M."/>
            <person name="Sanchez-Ramirez S."/>
            <person name="Szollosi G.J."/>
            <person name="Szarkandi J.G."/>
            <person name="Papp V."/>
            <person name="Albert L."/>
            <person name="Andreopoulos W."/>
            <person name="Angelini C."/>
            <person name="Antonin V."/>
            <person name="Barry K.W."/>
            <person name="Bougher N.L."/>
            <person name="Buchanan P."/>
            <person name="Buyck B."/>
            <person name="Bense V."/>
            <person name="Catcheside P."/>
            <person name="Chovatia M."/>
            <person name="Cooper J."/>
            <person name="Damon W."/>
            <person name="Desjardin D."/>
            <person name="Finy P."/>
            <person name="Geml J."/>
            <person name="Haridas S."/>
            <person name="Hughes K."/>
            <person name="Justo A."/>
            <person name="Karasinski D."/>
            <person name="Kautmanova I."/>
            <person name="Kiss B."/>
            <person name="Kocsube S."/>
            <person name="Kotiranta H."/>
            <person name="LaButti K.M."/>
            <person name="Lechner B.E."/>
            <person name="Liimatainen K."/>
            <person name="Lipzen A."/>
            <person name="Lukacs Z."/>
            <person name="Mihaltcheva S."/>
            <person name="Morgado L.N."/>
            <person name="Niskanen T."/>
            <person name="Noordeloos M.E."/>
            <person name="Ohm R.A."/>
            <person name="Ortiz-Santana B."/>
            <person name="Ovrebo C."/>
            <person name="Racz N."/>
            <person name="Riley R."/>
            <person name="Savchenko A."/>
            <person name="Shiryaev A."/>
            <person name="Soop K."/>
            <person name="Spirin V."/>
            <person name="Szebenyi C."/>
            <person name="Tomsovsky M."/>
            <person name="Tulloss R.E."/>
            <person name="Uehling J."/>
            <person name="Grigoriev I.V."/>
            <person name="Vagvolgyi C."/>
            <person name="Papp T."/>
            <person name="Martin F.M."/>
            <person name="Miettinen O."/>
            <person name="Hibbett D.S."/>
            <person name="Nagy L.G."/>
        </authorList>
    </citation>
    <scope>NUCLEOTIDE SEQUENCE [LARGE SCALE GENOMIC DNA]</scope>
    <source>
        <strain evidence="2 3">CBS 121175</strain>
    </source>
</reference>
<proteinExistence type="predicted"/>
<evidence type="ECO:0000313" key="3">
    <source>
        <dbReference type="Proteomes" id="UP000307440"/>
    </source>
</evidence>
<gene>
    <name evidence="2" type="ORF">FA15DRAFT_709274</name>
</gene>
<keyword evidence="3" id="KW-1185">Reference proteome</keyword>
<evidence type="ECO:0000256" key="1">
    <source>
        <dbReference type="SAM" id="MobiDB-lite"/>
    </source>
</evidence>
<feature type="compositionally biased region" description="Low complexity" evidence="1">
    <location>
        <begin position="131"/>
        <end position="145"/>
    </location>
</feature>
<organism evidence="2 3">
    <name type="scientific">Coprinopsis marcescibilis</name>
    <name type="common">Agaric fungus</name>
    <name type="synonym">Psathyrella marcescibilis</name>
    <dbReference type="NCBI Taxonomy" id="230819"/>
    <lineage>
        <taxon>Eukaryota</taxon>
        <taxon>Fungi</taxon>
        <taxon>Dikarya</taxon>
        <taxon>Basidiomycota</taxon>
        <taxon>Agaricomycotina</taxon>
        <taxon>Agaricomycetes</taxon>
        <taxon>Agaricomycetidae</taxon>
        <taxon>Agaricales</taxon>
        <taxon>Agaricineae</taxon>
        <taxon>Psathyrellaceae</taxon>
        <taxon>Coprinopsis</taxon>
    </lineage>
</organism>
<dbReference type="OrthoDB" id="10625441at2759"/>
<protein>
    <recommendedName>
        <fullName evidence="4">F-box domain-containing protein</fullName>
    </recommendedName>
</protein>
<evidence type="ECO:0000313" key="2">
    <source>
        <dbReference type="EMBL" id="TFK19118.1"/>
    </source>
</evidence>
<dbReference type="Proteomes" id="UP000307440">
    <property type="component" value="Unassembled WGS sequence"/>
</dbReference>
<dbReference type="AlphaFoldDB" id="A0A5C3KTG4"/>
<accession>A0A5C3KTG4</accession>
<feature type="region of interest" description="Disordered" evidence="1">
    <location>
        <begin position="110"/>
        <end position="160"/>
    </location>
</feature>
<name>A0A5C3KTG4_COPMA</name>
<feature type="compositionally biased region" description="Basic residues" evidence="1">
    <location>
        <begin position="146"/>
        <end position="157"/>
    </location>
</feature>